<dbReference type="InterPro" id="IPR016171">
    <property type="entry name" value="Vanillyl_alc_oxidase_C-sub2"/>
</dbReference>
<sequence>MDLVETLETGCRVSLDVDAYARDSAPFCPAGVAAVVALPRTVQEVQHVLRTAFELGVPVVPQGARTGLAGAANAVDGCVVLSLKGLDRVLEVDPANRLARCEPGVTTRALQEAVAAHGMFYPPDPVSAQVCTIGGNIATGAGGLCCVKYGVTGDYVLGLAVVLADGRLMRTGRQTAKGVAGLDLTRLFVGSEGTLGVIVEATLALRPARGPRQALLAQYGTATEAGQAVAAIIAAGHQPSALELMDRTTCGAIRELGHDLAAAPAVIVECDDGGLPAIAALIGGTVTDRALELRRLIAPAISRVAAGIGGRPTAFIEDVAVPRGELATLIDRVERIADAHGLFIGTTGHAGDGNLHPVVVFDSADPVMAEHAATAYDEIMAAGLDLGGTITGEHGVGLLKRDWLARELDPAALLLQRGVKTVFDPTGILNPGKVFP</sequence>
<evidence type="ECO:0000313" key="8">
    <source>
        <dbReference type="Proteomes" id="UP000530928"/>
    </source>
</evidence>
<evidence type="ECO:0000256" key="1">
    <source>
        <dbReference type="ARBA" id="ARBA00001974"/>
    </source>
</evidence>
<proteinExistence type="inferred from homology"/>
<dbReference type="InterPro" id="IPR016169">
    <property type="entry name" value="FAD-bd_PCMH_sub2"/>
</dbReference>
<evidence type="ECO:0000256" key="5">
    <source>
        <dbReference type="ARBA" id="ARBA00023002"/>
    </source>
</evidence>
<dbReference type="InterPro" id="IPR036318">
    <property type="entry name" value="FAD-bd_PCMH-like_sf"/>
</dbReference>
<evidence type="ECO:0000256" key="3">
    <source>
        <dbReference type="ARBA" id="ARBA00022630"/>
    </source>
</evidence>
<dbReference type="SUPFAM" id="SSF55103">
    <property type="entry name" value="FAD-linked oxidases, C-terminal domain"/>
    <property type="match status" value="1"/>
</dbReference>
<dbReference type="AlphaFoldDB" id="A0A7W0HPI9"/>
<comment type="similarity">
    <text evidence="2">Belongs to the FAD-binding oxidoreductase/transferase type 4 family.</text>
</comment>
<dbReference type="FunFam" id="3.30.70.2740:FF:000001">
    <property type="entry name" value="D-lactate dehydrogenase mitochondrial"/>
    <property type="match status" value="1"/>
</dbReference>
<protein>
    <submittedName>
        <fullName evidence="7">Glycolate oxidase</fullName>
        <ecNumber evidence="7">1.1.3.15</ecNumber>
    </submittedName>
</protein>
<dbReference type="SUPFAM" id="SSF56176">
    <property type="entry name" value="FAD-binding/transporter-associated domain-like"/>
    <property type="match status" value="1"/>
</dbReference>
<reference evidence="7 8" key="1">
    <citation type="submission" date="2020-07" db="EMBL/GenBank/DDBJ databases">
        <title>Genomic Encyclopedia of Type Strains, Phase IV (KMG-IV): sequencing the most valuable type-strain genomes for metagenomic binning, comparative biology and taxonomic classification.</title>
        <authorList>
            <person name="Goeker M."/>
        </authorList>
    </citation>
    <scope>NUCLEOTIDE SEQUENCE [LARGE SCALE GENOMIC DNA]</scope>
    <source>
        <strain evidence="7 8">DSM 45533</strain>
    </source>
</reference>
<gene>
    <name evidence="7" type="ORF">HNR30_001962</name>
</gene>
<dbReference type="PANTHER" id="PTHR42934">
    <property type="entry name" value="GLYCOLATE OXIDASE SUBUNIT GLCD"/>
    <property type="match status" value="1"/>
</dbReference>
<comment type="caution">
    <text evidence="7">The sequence shown here is derived from an EMBL/GenBank/DDBJ whole genome shotgun (WGS) entry which is preliminary data.</text>
</comment>
<name>A0A7W0HPI9_9ACTN</name>
<keyword evidence="5 7" id="KW-0560">Oxidoreductase</keyword>
<feature type="domain" description="FAD-binding PCMH-type" evidence="6">
    <location>
        <begin position="29"/>
        <end position="208"/>
    </location>
</feature>
<evidence type="ECO:0000256" key="4">
    <source>
        <dbReference type="ARBA" id="ARBA00022827"/>
    </source>
</evidence>
<dbReference type="InterPro" id="IPR051914">
    <property type="entry name" value="FAD-linked_OxidoTrans_Type4"/>
</dbReference>
<comment type="cofactor">
    <cofactor evidence="1">
        <name>FAD</name>
        <dbReference type="ChEBI" id="CHEBI:57692"/>
    </cofactor>
</comment>
<dbReference type="RefSeq" id="WP_181609425.1">
    <property type="nucleotide sequence ID" value="NZ_BAABAM010000006.1"/>
</dbReference>
<dbReference type="Gene3D" id="3.30.70.2740">
    <property type="match status" value="1"/>
</dbReference>
<dbReference type="FunFam" id="1.10.45.10:FF:000001">
    <property type="entry name" value="D-lactate dehydrogenase mitochondrial"/>
    <property type="match status" value="1"/>
</dbReference>
<evidence type="ECO:0000313" key="7">
    <source>
        <dbReference type="EMBL" id="MBA2890621.1"/>
    </source>
</evidence>
<evidence type="ECO:0000259" key="6">
    <source>
        <dbReference type="PROSITE" id="PS51387"/>
    </source>
</evidence>
<dbReference type="GO" id="GO:0071949">
    <property type="term" value="F:FAD binding"/>
    <property type="evidence" value="ECO:0007669"/>
    <property type="project" value="InterPro"/>
</dbReference>
<dbReference type="EMBL" id="JACDUR010000002">
    <property type="protein sequence ID" value="MBA2890621.1"/>
    <property type="molecule type" value="Genomic_DNA"/>
</dbReference>
<dbReference type="InterPro" id="IPR016166">
    <property type="entry name" value="FAD-bd_PCMH"/>
</dbReference>
<dbReference type="Pfam" id="PF02913">
    <property type="entry name" value="FAD-oxidase_C"/>
    <property type="match status" value="1"/>
</dbReference>
<dbReference type="GO" id="GO:0003973">
    <property type="term" value="F:(S)-2-hydroxy-acid oxidase activity"/>
    <property type="evidence" value="ECO:0007669"/>
    <property type="project" value="UniProtKB-EC"/>
</dbReference>
<keyword evidence="8" id="KW-1185">Reference proteome</keyword>
<dbReference type="EC" id="1.1.3.15" evidence="7"/>
<dbReference type="Proteomes" id="UP000530928">
    <property type="component" value="Unassembled WGS sequence"/>
</dbReference>
<dbReference type="PROSITE" id="PS51387">
    <property type="entry name" value="FAD_PCMH"/>
    <property type="match status" value="1"/>
</dbReference>
<accession>A0A7W0HPI9</accession>
<keyword evidence="3" id="KW-0285">Flavoprotein</keyword>
<evidence type="ECO:0000256" key="2">
    <source>
        <dbReference type="ARBA" id="ARBA00008000"/>
    </source>
</evidence>
<dbReference type="InterPro" id="IPR004113">
    <property type="entry name" value="FAD-bd_oxidored_4_C"/>
</dbReference>
<organism evidence="7 8">
    <name type="scientific">Nonomuraea soli</name>
    <dbReference type="NCBI Taxonomy" id="1032476"/>
    <lineage>
        <taxon>Bacteria</taxon>
        <taxon>Bacillati</taxon>
        <taxon>Actinomycetota</taxon>
        <taxon>Actinomycetes</taxon>
        <taxon>Streptosporangiales</taxon>
        <taxon>Streptosporangiaceae</taxon>
        <taxon>Nonomuraea</taxon>
    </lineage>
</organism>
<dbReference type="Gene3D" id="1.10.45.10">
    <property type="entry name" value="Vanillyl-alcohol Oxidase, Chain A, domain 4"/>
    <property type="match status" value="1"/>
</dbReference>
<dbReference type="InterPro" id="IPR016164">
    <property type="entry name" value="FAD-linked_Oxase-like_C"/>
</dbReference>
<keyword evidence="4" id="KW-0274">FAD</keyword>
<dbReference type="Pfam" id="PF01565">
    <property type="entry name" value="FAD_binding_4"/>
    <property type="match status" value="1"/>
</dbReference>
<dbReference type="Gene3D" id="3.30.465.10">
    <property type="match status" value="1"/>
</dbReference>
<dbReference type="InterPro" id="IPR006094">
    <property type="entry name" value="Oxid_FAD_bind_N"/>
</dbReference>
<dbReference type="PANTHER" id="PTHR42934:SF2">
    <property type="entry name" value="GLYCOLATE OXIDASE SUBUNIT GLCD"/>
    <property type="match status" value="1"/>
</dbReference>